<feature type="coiled-coil region" evidence="1">
    <location>
        <begin position="98"/>
        <end position="125"/>
    </location>
</feature>
<dbReference type="Proteomes" id="UP001652625">
    <property type="component" value="Chromosome 05"/>
</dbReference>
<reference evidence="3" key="1">
    <citation type="submission" date="2025-08" db="UniProtKB">
        <authorList>
            <consortium name="RefSeq"/>
        </authorList>
    </citation>
    <scope>IDENTIFICATION</scope>
</reference>
<evidence type="ECO:0000313" key="3">
    <source>
        <dbReference type="RefSeq" id="XP_065653033.1"/>
    </source>
</evidence>
<accession>A0ABM4BV31</accession>
<keyword evidence="2" id="KW-1185">Reference proteome</keyword>
<evidence type="ECO:0000256" key="1">
    <source>
        <dbReference type="SAM" id="Coils"/>
    </source>
</evidence>
<dbReference type="PANTHER" id="PTHR23080">
    <property type="entry name" value="THAP DOMAIN PROTEIN"/>
    <property type="match status" value="1"/>
</dbReference>
<dbReference type="PANTHER" id="PTHR23080:SF133">
    <property type="entry name" value="SI:CH211-262I1.5-RELATED"/>
    <property type="match status" value="1"/>
</dbReference>
<evidence type="ECO:0000313" key="2">
    <source>
        <dbReference type="Proteomes" id="UP001652625"/>
    </source>
</evidence>
<organism evidence="2 3">
    <name type="scientific">Hydra vulgaris</name>
    <name type="common">Hydra</name>
    <name type="synonym">Hydra attenuata</name>
    <dbReference type="NCBI Taxonomy" id="6087"/>
    <lineage>
        <taxon>Eukaryota</taxon>
        <taxon>Metazoa</taxon>
        <taxon>Cnidaria</taxon>
        <taxon>Hydrozoa</taxon>
        <taxon>Hydroidolina</taxon>
        <taxon>Anthoathecata</taxon>
        <taxon>Aplanulata</taxon>
        <taxon>Hydridae</taxon>
        <taxon>Hydra</taxon>
    </lineage>
</organism>
<name>A0ABM4BV31_HYDVU</name>
<protein>
    <submittedName>
        <fullName evidence="3">Uncharacterized protein LOC136080344</fullName>
    </submittedName>
</protein>
<keyword evidence="1" id="KW-0175">Coiled coil</keyword>
<dbReference type="GeneID" id="136080344"/>
<dbReference type="RefSeq" id="XP_065653033.1">
    <property type="nucleotide sequence ID" value="XM_065796961.1"/>
</dbReference>
<proteinExistence type="predicted"/>
<gene>
    <name evidence="3" type="primary">LOC136080344</name>
</gene>
<sequence length="293" mass="34210">MEKAVAKVNITSLSHHYTLSHCCIKKFKSRDVSLAVAEEEIYIVSTKTRRKQLESGGRGQYCCVKMLEALESETCYSIENDINFQIDCPKEVVVCGNCQNLKEQLNQLKKENDFLKNENLKLTKVNSNINDEINIKNKNEFNYESENCEFLKFYDSQSSVEKKQKQQQQHRINAKKGPKPKLSALDQFFMTLVYFKNGFALAHIGWLFKLPKTKISRQIISWINHSYFTLGRIPTWHSREQIDLTMPEFFKRTYPKTKSIIDCNELFSQILSSLNIHSSMNSSYKRYATYKGF</sequence>